<dbReference type="Proteomes" id="UP000608063">
    <property type="component" value="Unassembled WGS sequence"/>
</dbReference>
<reference evidence="1" key="1">
    <citation type="submission" date="2019-11" db="EMBL/GenBank/DDBJ databases">
        <title>Spread of Macrolides and rifampicin resistant Rhodococcus equi in clinical isolates in the USA.</title>
        <authorList>
            <person name="Alvarez-Narvaez S."/>
            <person name="Huber L."/>
            <person name="Cohen N.D."/>
            <person name="Slovis N."/>
            <person name="Greiter M."/>
            <person name="Giguere S."/>
            <person name="Hart K."/>
        </authorList>
    </citation>
    <scope>NUCLEOTIDE SEQUENCE</scope>
    <source>
        <strain evidence="1">Lh_17</strain>
    </source>
</reference>
<gene>
    <name evidence="1" type="ORF">GS441_26700</name>
    <name evidence="2" type="ORF">GS882_28180</name>
    <name evidence="3" type="ORF">GS947_21885</name>
    <name evidence="4" type="ORF">GS947_22290</name>
</gene>
<evidence type="ECO:0000313" key="1">
    <source>
        <dbReference type="EMBL" id="MBM4568868.1"/>
    </source>
</evidence>
<evidence type="ECO:0000313" key="3">
    <source>
        <dbReference type="EMBL" id="NKW44137.1"/>
    </source>
</evidence>
<dbReference type="EMBL" id="WVBC01000044">
    <property type="protein sequence ID" value="NKT81904.1"/>
    <property type="molecule type" value="Genomic_DNA"/>
</dbReference>
<sequence>MSDERARFAQIVAERRRLLGLTLDELQAAGGPSDVTTGKIEKGAIASPSARTLRRLDHALRWVEGSAARAFAGGDPTPIEDLPSAHRAGPSAVAADTDSVTLSLNVVNDLSDIAKRYEQLASVIGDPKIAAELAEVNTDLDLVVDRILRAWLIAQLERRAVPEGSLQRDPMVEMLIGDYLNRTPEPPTPDDAHDLLYLRWLTGRATEIDGMTEGTFVARRSKAQEKSK</sequence>
<protein>
    <submittedName>
        <fullName evidence="1">XRE family transcriptional regulator</fullName>
    </submittedName>
</protein>
<name>A0A9Q5F5Y3_RHOHA</name>
<comment type="caution">
    <text evidence="1">The sequence shown here is derived from an EMBL/GenBank/DDBJ whole genome shotgun (WGS) entry which is preliminary data.</text>
</comment>
<dbReference type="SUPFAM" id="SSF47413">
    <property type="entry name" value="lambda repressor-like DNA-binding domains"/>
    <property type="match status" value="1"/>
</dbReference>
<dbReference type="InterPro" id="IPR010982">
    <property type="entry name" value="Lambda_DNA-bd_dom_sf"/>
</dbReference>
<dbReference type="AlphaFoldDB" id="A0A9Q5F5Y3"/>
<dbReference type="Proteomes" id="UP000603463">
    <property type="component" value="Unassembled WGS sequence"/>
</dbReference>
<dbReference type="GO" id="GO:0003677">
    <property type="term" value="F:DNA binding"/>
    <property type="evidence" value="ECO:0007669"/>
    <property type="project" value="InterPro"/>
</dbReference>
<accession>A0A9Q5F5Y3</accession>
<dbReference type="Gene3D" id="1.10.260.40">
    <property type="entry name" value="lambda repressor-like DNA-binding domains"/>
    <property type="match status" value="1"/>
</dbReference>
<dbReference type="EMBL" id="WVDC01000017">
    <property type="protein sequence ID" value="NKW44137.1"/>
    <property type="molecule type" value="Genomic_DNA"/>
</dbReference>
<dbReference type="RefSeq" id="WP_205914996.1">
    <property type="nucleotide sequence ID" value="NZ_CP095479.1"/>
</dbReference>
<dbReference type="Proteomes" id="UP000808906">
    <property type="component" value="Unassembled WGS sequence"/>
</dbReference>
<organism evidence="1 5">
    <name type="scientific">Rhodococcus hoagii</name>
    <name type="common">Corynebacterium equii</name>
    <dbReference type="NCBI Taxonomy" id="43767"/>
    <lineage>
        <taxon>Bacteria</taxon>
        <taxon>Bacillati</taxon>
        <taxon>Actinomycetota</taxon>
        <taxon>Actinomycetes</taxon>
        <taxon>Mycobacteriales</taxon>
        <taxon>Nocardiaceae</taxon>
        <taxon>Prescottella</taxon>
    </lineage>
</organism>
<evidence type="ECO:0000313" key="4">
    <source>
        <dbReference type="EMBL" id="NKW44217.1"/>
    </source>
</evidence>
<dbReference type="EMBL" id="WVDC01000017">
    <property type="protein sequence ID" value="NKW44217.1"/>
    <property type="molecule type" value="Genomic_DNA"/>
</dbReference>
<evidence type="ECO:0000313" key="2">
    <source>
        <dbReference type="EMBL" id="NKT81904.1"/>
    </source>
</evidence>
<proteinExistence type="predicted"/>
<evidence type="ECO:0000313" key="5">
    <source>
        <dbReference type="Proteomes" id="UP000808906"/>
    </source>
</evidence>
<reference evidence="2" key="2">
    <citation type="journal article" date="2020" name="Environ. Microbiol.">
        <title>The novel and transferable erm(51) gene confers Macrolides, Lincosamides, and Streptogramins B (MLSB) resistance to clonal Rhodococcus equi in the environment.</title>
        <authorList>
            <person name="Huber L."/>
            <person name="Giguere S."/>
            <person name="Slovis N.M."/>
            <person name="Alvarez-Narvaez S."/>
            <person name="Hart K.A."/>
            <person name="Greiter M."/>
            <person name="Morris E.R.A."/>
            <person name="Cohen N.D."/>
        </authorList>
    </citation>
    <scope>NUCLEOTIDE SEQUENCE</scope>
    <source>
        <strain evidence="2">Lh_116_1</strain>
        <strain evidence="3">Lh_16_1</strain>
    </source>
</reference>
<dbReference type="EMBL" id="WUXR01000025">
    <property type="protein sequence ID" value="MBM4568868.1"/>
    <property type="molecule type" value="Genomic_DNA"/>
</dbReference>